<sequence length="271" mass="28556">MHGTPLSGLSSRTATCLLGLAALLLATLSPAQAAAPRVTIFAAASLTDALDAAIADYEADHDVDIVPVYAASSTAARQIAHGAPAELYFSANEQWMDWLASQDVTLAERTDLLNNRLVLVAAPGTSLDAFTPGAGRPIRALLDDDQRLAVGNPDHVPAGIYARQALESLGEWQALEPRLARADNVRAALALVERGEAPLGIVYRTDARASDKVHQLGTFPADGHTPITYPLALVDPPASDAARAFRDWLTGREAMAVFERFGFSPAAAGTP</sequence>
<evidence type="ECO:0000256" key="4">
    <source>
        <dbReference type="SAM" id="SignalP"/>
    </source>
</evidence>
<dbReference type="RefSeq" id="WP_224414424.1">
    <property type="nucleotide sequence ID" value="NZ_JAGXFC010000001.1"/>
</dbReference>
<evidence type="ECO:0000256" key="2">
    <source>
        <dbReference type="ARBA" id="ARBA00022723"/>
    </source>
</evidence>
<accession>A0ABS7X2E5</accession>
<dbReference type="Gene3D" id="3.40.190.10">
    <property type="entry name" value="Periplasmic binding protein-like II"/>
    <property type="match status" value="2"/>
</dbReference>
<evidence type="ECO:0000313" key="5">
    <source>
        <dbReference type="EMBL" id="MBZ9569060.1"/>
    </source>
</evidence>
<dbReference type="PIRSF" id="PIRSF004846">
    <property type="entry name" value="ModA"/>
    <property type="match status" value="1"/>
</dbReference>
<dbReference type="NCBIfam" id="NF007958">
    <property type="entry name" value="PRK10677.1"/>
    <property type="match status" value="1"/>
</dbReference>
<protein>
    <submittedName>
        <fullName evidence="5">Molybdate ABC transporter substrate-binding protein</fullName>
    </submittedName>
</protein>
<comment type="caution">
    <text evidence="5">The sequence shown here is derived from an EMBL/GenBank/DDBJ whole genome shotgun (WGS) entry which is preliminary data.</text>
</comment>
<reference evidence="5 6" key="1">
    <citation type="submission" date="2021-05" db="EMBL/GenBank/DDBJ databases">
        <title>Petroleum and Energy Research Collection (APPE): ex situ preservation of microbial diversity associated with the oil industry and exploitation of its biotechnological potential.</title>
        <authorList>
            <person name="Paixao C.T.M."/>
            <person name="Gomes M.B."/>
            <person name="Oliveira V.M."/>
        </authorList>
    </citation>
    <scope>NUCLEOTIDE SEQUENCE [LARGE SCALE GENOMIC DNA]</scope>
    <source>
        <strain evidence="5 6">LIT2</strain>
    </source>
</reference>
<keyword evidence="2" id="KW-0479">Metal-binding</keyword>
<evidence type="ECO:0000313" key="6">
    <source>
        <dbReference type="Proteomes" id="UP001319883"/>
    </source>
</evidence>
<dbReference type="InterPro" id="IPR005950">
    <property type="entry name" value="ModA"/>
</dbReference>
<proteinExistence type="inferred from homology"/>
<dbReference type="NCBIfam" id="TIGR01256">
    <property type="entry name" value="modA"/>
    <property type="match status" value="1"/>
</dbReference>
<feature type="chain" id="PRO_5046705544" evidence="4">
    <location>
        <begin position="34"/>
        <end position="271"/>
    </location>
</feature>
<dbReference type="PANTHER" id="PTHR30632">
    <property type="entry name" value="MOLYBDATE-BINDING PERIPLASMIC PROTEIN"/>
    <property type="match status" value="1"/>
</dbReference>
<gene>
    <name evidence="5" type="primary">modA</name>
    <name evidence="5" type="ORF">KGQ91_15430</name>
</gene>
<evidence type="ECO:0000256" key="3">
    <source>
        <dbReference type="ARBA" id="ARBA00022729"/>
    </source>
</evidence>
<feature type="signal peptide" evidence="4">
    <location>
        <begin position="1"/>
        <end position="33"/>
    </location>
</feature>
<dbReference type="SUPFAM" id="SSF53850">
    <property type="entry name" value="Periplasmic binding protein-like II"/>
    <property type="match status" value="1"/>
</dbReference>
<name>A0ABS7X2E5_9GAMM</name>
<dbReference type="PANTHER" id="PTHR30632:SF17">
    <property type="entry name" value="MOLYBDATE-BINDING PROTEIN MODA"/>
    <property type="match status" value="1"/>
</dbReference>
<dbReference type="InterPro" id="IPR050682">
    <property type="entry name" value="ModA/WtpA"/>
</dbReference>
<evidence type="ECO:0000256" key="1">
    <source>
        <dbReference type="ARBA" id="ARBA00009175"/>
    </source>
</evidence>
<dbReference type="Pfam" id="PF13531">
    <property type="entry name" value="SBP_bac_11"/>
    <property type="match status" value="1"/>
</dbReference>
<keyword evidence="6" id="KW-1185">Reference proteome</keyword>
<dbReference type="EMBL" id="JAGXFD010000002">
    <property type="protein sequence ID" value="MBZ9569060.1"/>
    <property type="molecule type" value="Genomic_DNA"/>
</dbReference>
<comment type="similarity">
    <text evidence="1">Belongs to the bacterial solute-binding protein ModA family.</text>
</comment>
<organism evidence="5 6">
    <name type="scientific">Modicisalibacter tunisiensis</name>
    <dbReference type="NCBI Taxonomy" id="390637"/>
    <lineage>
        <taxon>Bacteria</taxon>
        <taxon>Pseudomonadati</taxon>
        <taxon>Pseudomonadota</taxon>
        <taxon>Gammaproteobacteria</taxon>
        <taxon>Oceanospirillales</taxon>
        <taxon>Halomonadaceae</taxon>
        <taxon>Modicisalibacter</taxon>
    </lineage>
</organism>
<dbReference type="Proteomes" id="UP001319883">
    <property type="component" value="Unassembled WGS sequence"/>
</dbReference>
<keyword evidence="3 4" id="KW-0732">Signal</keyword>